<organism evidence="2 3">
    <name type="scientific">Variovorax gossypii</name>
    <dbReference type="NCBI Taxonomy" id="1679495"/>
    <lineage>
        <taxon>Bacteria</taxon>
        <taxon>Pseudomonadati</taxon>
        <taxon>Pseudomonadota</taxon>
        <taxon>Betaproteobacteria</taxon>
        <taxon>Burkholderiales</taxon>
        <taxon>Comamonadaceae</taxon>
        <taxon>Variovorax</taxon>
    </lineage>
</organism>
<dbReference type="NCBIfam" id="TIGR02523">
    <property type="entry name" value="type_IV_pilV"/>
    <property type="match status" value="1"/>
</dbReference>
<evidence type="ECO:0000313" key="3">
    <source>
        <dbReference type="Proteomes" id="UP000267418"/>
    </source>
</evidence>
<dbReference type="RefSeq" id="WP_126473907.1">
    <property type="nucleotide sequence ID" value="NZ_RXOE01000013.1"/>
</dbReference>
<dbReference type="OrthoDB" id="193195at2"/>
<protein>
    <submittedName>
        <fullName evidence="2">Type IV pilus modification protein PilV</fullName>
    </submittedName>
</protein>
<evidence type="ECO:0000313" key="2">
    <source>
        <dbReference type="EMBL" id="RTQ30543.1"/>
    </source>
</evidence>
<feature type="transmembrane region" description="Helical" evidence="1">
    <location>
        <begin position="12"/>
        <end position="38"/>
    </location>
</feature>
<keyword evidence="3" id="KW-1185">Reference proteome</keyword>
<dbReference type="PROSITE" id="PS00409">
    <property type="entry name" value="PROKAR_NTER_METHYL"/>
    <property type="match status" value="1"/>
</dbReference>
<keyword evidence="1" id="KW-1133">Transmembrane helix</keyword>
<dbReference type="Proteomes" id="UP000267418">
    <property type="component" value="Unassembled WGS sequence"/>
</dbReference>
<dbReference type="Pfam" id="PF07963">
    <property type="entry name" value="N_methyl"/>
    <property type="match status" value="1"/>
</dbReference>
<dbReference type="AlphaFoldDB" id="A0A3S0J1G4"/>
<keyword evidence="1" id="KW-0812">Transmembrane</keyword>
<proteinExistence type="predicted"/>
<dbReference type="InterPro" id="IPR012902">
    <property type="entry name" value="N_methyl_site"/>
</dbReference>
<accession>A0A3S0J1G4</accession>
<sequence>MTRHHAPSSAIGGFTLIEAMAALLIFAIGLLGITGLYASTARTATGAEFRTTAAMLASDLVGRMWMSDRTAATLQANYASTTAGTGYTSWKAAVDKSSLPGVSSLPPTVTFSTVAGGGSSAISSSLATITIYWKGPGDSSAHQYVAMAQMKP</sequence>
<name>A0A3S0J1G4_9BURK</name>
<reference evidence="2 3" key="1">
    <citation type="submission" date="2018-12" db="EMBL/GenBank/DDBJ databases">
        <title>The genome of Variovorax gossypii DSM 100435.</title>
        <authorList>
            <person name="Gao J."/>
            <person name="Sun J."/>
        </authorList>
    </citation>
    <scope>NUCLEOTIDE SEQUENCE [LARGE SCALE GENOMIC DNA]</scope>
    <source>
        <strain evidence="2 3">DSM 100435</strain>
    </source>
</reference>
<dbReference type="EMBL" id="RXOE01000013">
    <property type="protein sequence ID" value="RTQ30543.1"/>
    <property type="molecule type" value="Genomic_DNA"/>
</dbReference>
<gene>
    <name evidence="2" type="primary">pilV</name>
    <name evidence="2" type="ORF">EJP69_29130</name>
</gene>
<comment type="caution">
    <text evidence="2">The sequence shown here is derived from an EMBL/GenBank/DDBJ whole genome shotgun (WGS) entry which is preliminary data.</text>
</comment>
<keyword evidence="1" id="KW-0472">Membrane</keyword>
<dbReference type="InterPro" id="IPR013362">
    <property type="entry name" value="Pilus_4_PilV"/>
</dbReference>
<evidence type="ECO:0000256" key="1">
    <source>
        <dbReference type="SAM" id="Phobius"/>
    </source>
</evidence>